<reference evidence="5 6" key="1">
    <citation type="submission" date="2016-11" db="EMBL/GenBank/DDBJ databases">
        <authorList>
            <person name="Jaros S."/>
            <person name="Januszkiewicz K."/>
            <person name="Wedrychowicz H."/>
        </authorList>
    </citation>
    <scope>NUCLEOTIDE SEQUENCE [LARGE SCALE GENOMIC DNA]</scope>
    <source>
        <strain evidence="5 6">DSM 9297</strain>
    </source>
</reference>
<evidence type="ECO:0000256" key="2">
    <source>
        <dbReference type="ARBA" id="ARBA00023163"/>
    </source>
</evidence>
<dbReference type="STRING" id="43928.SAMN05443636_2700"/>
<dbReference type="PANTHER" id="PTHR34236">
    <property type="entry name" value="DIMETHYL SULFOXIDE REDUCTASE TRANSCRIPTIONAL ACTIVATOR"/>
    <property type="match status" value="1"/>
</dbReference>
<dbReference type="Gene3D" id="3.30.450.40">
    <property type="match status" value="2"/>
</dbReference>
<dbReference type="Pfam" id="PF15915">
    <property type="entry name" value="BAT"/>
    <property type="match status" value="1"/>
</dbReference>
<dbReference type="InterPro" id="IPR013767">
    <property type="entry name" value="PAS_fold"/>
</dbReference>
<dbReference type="InterPro" id="IPR007050">
    <property type="entry name" value="HTH_bacterioopsin"/>
</dbReference>
<feature type="coiled-coil region" evidence="3">
    <location>
        <begin position="496"/>
        <end position="539"/>
    </location>
</feature>
<gene>
    <name evidence="5" type="ORF">SAMN05443636_2700</name>
</gene>
<dbReference type="NCBIfam" id="TIGR00229">
    <property type="entry name" value="sensory_box"/>
    <property type="match status" value="3"/>
</dbReference>
<evidence type="ECO:0000313" key="6">
    <source>
        <dbReference type="Proteomes" id="UP000184357"/>
    </source>
</evidence>
<dbReference type="PROSITE" id="PS50112">
    <property type="entry name" value="PAS"/>
    <property type="match status" value="1"/>
</dbReference>
<dbReference type="OrthoDB" id="165911at2157"/>
<dbReference type="GO" id="GO:0006355">
    <property type="term" value="P:regulation of DNA-templated transcription"/>
    <property type="evidence" value="ECO:0007669"/>
    <property type="project" value="InterPro"/>
</dbReference>
<dbReference type="PANTHER" id="PTHR34236:SF1">
    <property type="entry name" value="DIMETHYL SULFOXIDE REDUCTASE TRANSCRIPTIONAL ACTIVATOR"/>
    <property type="match status" value="1"/>
</dbReference>
<proteinExistence type="predicted"/>
<protein>
    <submittedName>
        <fullName evidence="5">PAS domain S-box-containing protein</fullName>
    </submittedName>
</protein>
<keyword evidence="3" id="KW-0175">Coiled coil</keyword>
<dbReference type="Pfam" id="PF04967">
    <property type="entry name" value="HTH_10"/>
    <property type="match status" value="1"/>
</dbReference>
<dbReference type="SUPFAM" id="SSF55785">
    <property type="entry name" value="PYP-like sensor domain (PAS domain)"/>
    <property type="match status" value="3"/>
</dbReference>
<dbReference type="RefSeq" id="WP_073310483.1">
    <property type="nucleotide sequence ID" value="NZ_FQWV01000008.1"/>
</dbReference>
<dbReference type="InterPro" id="IPR003018">
    <property type="entry name" value="GAF"/>
</dbReference>
<dbReference type="EMBL" id="FQWV01000008">
    <property type="protein sequence ID" value="SHH49798.1"/>
    <property type="molecule type" value="Genomic_DNA"/>
</dbReference>
<organism evidence="5 6">
    <name type="scientific">Halobaculum gomorrense</name>
    <dbReference type="NCBI Taxonomy" id="43928"/>
    <lineage>
        <taxon>Archaea</taxon>
        <taxon>Methanobacteriati</taxon>
        <taxon>Methanobacteriota</taxon>
        <taxon>Stenosarchaea group</taxon>
        <taxon>Halobacteria</taxon>
        <taxon>Halobacteriales</taxon>
        <taxon>Haloferacaceae</taxon>
        <taxon>Halobaculum</taxon>
    </lineage>
</organism>
<dbReference type="Gene3D" id="3.30.450.20">
    <property type="entry name" value="PAS domain"/>
    <property type="match status" value="3"/>
</dbReference>
<accession>A0A1M5TGK1</accession>
<dbReference type="InterPro" id="IPR031803">
    <property type="entry name" value="BAT_GAF/HTH-assoc"/>
</dbReference>
<dbReference type="Pfam" id="PF13185">
    <property type="entry name" value="GAF_2"/>
    <property type="match status" value="2"/>
</dbReference>
<name>A0A1M5TGK1_9EURY</name>
<dbReference type="InterPro" id="IPR035965">
    <property type="entry name" value="PAS-like_dom_sf"/>
</dbReference>
<dbReference type="SUPFAM" id="SSF55781">
    <property type="entry name" value="GAF domain-like"/>
    <property type="match status" value="2"/>
</dbReference>
<evidence type="ECO:0000256" key="3">
    <source>
        <dbReference type="SAM" id="Coils"/>
    </source>
</evidence>
<sequence length="925" mass="101678">MSITRTEEDTFLRGVLESLESGLVVVDGLGTIVFANDAAGELVGRSPERLSDRPLDELFADEDGNVMRRVREAARSDGGLLDGTFTVHLADAEGRRFPTQIEVGTTDHDGEQHYTLSLTEPPRQAGSRALDQTGGVLRGVFKESNDGLLVIDPTADRVADCNGRACALLGCERESLLSRRPAELLPHDPESLLEFAETGRRVTGELNCCTDRDERPTVEITLSLFSVGGHRHVLVHLRDVTEHREREARLRRRSEAMDAASDGIAILDENREFVYVNQAHAEIYGCESSSDLVGESWEILYGAEEARRFRWDVLPTVREEGEWRGEATGRRTDGSTFPQEVSISRLDDGGYVCVVRDVSEPRRRTRGLEVLNRASHDLSQARTAEAVAETAVETAENLLETDVACVRLFDRDSNSFELAAMTDDASKLVESRSAFDLKSTLAGRSYRTGEPVFDRPNPDDPFVETPKWGSLHVPLSEYGILTVLIGSDETLSAGDQRLVEALAETVTADLERAERERELRESERTVREQRNRLSSLNRVNELVQDLIRELIEAPTREELEQGVCERLADTDRYKGAWLAETDVNGDWRVLKASAGLSEGYRTLVEQLPLEQVDDGVVARTAETGEFGVTSNYRTDGAPGAATVAEPTRVDSTAAVPLSYDDRLYGVLVLKADDPDAFGPDIRPGLEVLGDTIGFAIHAVESRRLLLSDEVVELEFEVTDERCLAVDVSEELGCYAAIEQAVLTREGNHLCYLRVDGVDAETAAAVTAEATAVADCRVVDEYEDGCLLEVRKTESGAEAMMDVGATITRATAEDGVGTLVVEAPPDADIREVIDGYTARNPESSLVAKRETDRGVQTTAAVRERLDEQLTEKQESALTAAYYAGYYDWPRGSTAEELAESLDVASATLHQHLRTAERKLLAAVLED</sequence>
<dbReference type="Pfam" id="PF13426">
    <property type="entry name" value="PAS_9"/>
    <property type="match status" value="2"/>
</dbReference>
<dbReference type="CDD" id="cd00130">
    <property type="entry name" value="PAS"/>
    <property type="match status" value="2"/>
</dbReference>
<dbReference type="SMART" id="SM00091">
    <property type="entry name" value="PAS"/>
    <property type="match status" value="3"/>
</dbReference>
<dbReference type="InterPro" id="IPR000014">
    <property type="entry name" value="PAS"/>
</dbReference>
<dbReference type="Pfam" id="PF00989">
    <property type="entry name" value="PAS"/>
    <property type="match status" value="1"/>
</dbReference>
<evidence type="ECO:0000259" key="4">
    <source>
        <dbReference type="PROSITE" id="PS50112"/>
    </source>
</evidence>
<feature type="domain" description="PAS" evidence="4">
    <location>
        <begin position="8"/>
        <end position="78"/>
    </location>
</feature>
<dbReference type="Proteomes" id="UP000184357">
    <property type="component" value="Unassembled WGS sequence"/>
</dbReference>
<dbReference type="InterPro" id="IPR029016">
    <property type="entry name" value="GAF-like_dom_sf"/>
</dbReference>
<keyword evidence="2" id="KW-0804">Transcription</keyword>
<keyword evidence="6" id="KW-1185">Reference proteome</keyword>
<keyword evidence="1" id="KW-0805">Transcription regulation</keyword>
<evidence type="ECO:0000313" key="5">
    <source>
        <dbReference type="EMBL" id="SHH49798.1"/>
    </source>
</evidence>
<dbReference type="AlphaFoldDB" id="A0A1M5TGK1"/>
<evidence type="ECO:0000256" key="1">
    <source>
        <dbReference type="ARBA" id="ARBA00023015"/>
    </source>
</evidence>